<keyword evidence="2" id="KW-1185">Reference proteome</keyword>
<reference evidence="1" key="1">
    <citation type="submission" date="2021-06" db="EMBL/GenBank/DDBJ databases">
        <authorList>
            <person name="Kallberg Y."/>
            <person name="Tangrot J."/>
            <person name="Rosling A."/>
        </authorList>
    </citation>
    <scope>NUCLEOTIDE SEQUENCE</scope>
    <source>
        <strain evidence="1">BR232B</strain>
    </source>
</reference>
<gene>
    <name evidence="1" type="ORF">PBRASI_LOCUS4190</name>
</gene>
<feature type="non-terminal residue" evidence="1">
    <location>
        <position position="1"/>
    </location>
</feature>
<dbReference type="EMBL" id="CAJVPI010000419">
    <property type="protein sequence ID" value="CAG8532692.1"/>
    <property type="molecule type" value="Genomic_DNA"/>
</dbReference>
<feature type="non-terminal residue" evidence="1">
    <location>
        <position position="66"/>
    </location>
</feature>
<evidence type="ECO:0000313" key="1">
    <source>
        <dbReference type="EMBL" id="CAG8532692.1"/>
    </source>
</evidence>
<dbReference type="AlphaFoldDB" id="A0A9N9FFP6"/>
<comment type="caution">
    <text evidence="1">The sequence shown here is derived from an EMBL/GenBank/DDBJ whole genome shotgun (WGS) entry which is preliminary data.</text>
</comment>
<dbReference type="OrthoDB" id="2330881at2759"/>
<dbReference type="Proteomes" id="UP000789739">
    <property type="component" value="Unassembled WGS sequence"/>
</dbReference>
<accession>A0A9N9FFP6</accession>
<evidence type="ECO:0000313" key="2">
    <source>
        <dbReference type="Proteomes" id="UP000789739"/>
    </source>
</evidence>
<sequence length="66" mass="7586">MTEDQHSYQLLHPLTHPLFMFLGPQKDYELQLNHAVKGSKQRPNFTCVVDDTPSGNNIFMLFPPSL</sequence>
<name>A0A9N9FFP6_9GLOM</name>
<proteinExistence type="predicted"/>
<organism evidence="1 2">
    <name type="scientific">Paraglomus brasilianum</name>
    <dbReference type="NCBI Taxonomy" id="144538"/>
    <lineage>
        <taxon>Eukaryota</taxon>
        <taxon>Fungi</taxon>
        <taxon>Fungi incertae sedis</taxon>
        <taxon>Mucoromycota</taxon>
        <taxon>Glomeromycotina</taxon>
        <taxon>Glomeromycetes</taxon>
        <taxon>Paraglomerales</taxon>
        <taxon>Paraglomeraceae</taxon>
        <taxon>Paraglomus</taxon>
    </lineage>
</organism>
<protein>
    <submittedName>
        <fullName evidence="1">1098_t:CDS:1</fullName>
    </submittedName>
</protein>